<evidence type="ECO:0000313" key="1">
    <source>
        <dbReference type="EMBL" id="SET70346.1"/>
    </source>
</evidence>
<sequence length="195" mass="22136">MKKFFIIFICLLVIVTGAGIWGYQYFFGIDDNLRTQLEEEFSEEFFSFNDLDLKDSPLIESTSTSAGSVGFSGGNNISVDYISDKYAGKFDELETVVKTRIDVLIQRAYEEYMNQQTPNQLNDALLARKYLQAASMLEASVEATLDSLLREMELELQSHQLPTDLVDETKEYYQQMIQGIKSNALDLLKTGVAIF</sequence>
<dbReference type="RefSeq" id="WP_090446342.1">
    <property type="nucleotide sequence ID" value="NZ_FOHU01000021.1"/>
</dbReference>
<gene>
    <name evidence="1" type="ORF">SAMN05660297_03206</name>
</gene>
<dbReference type="EMBL" id="FOHU01000021">
    <property type="protein sequence ID" value="SET70346.1"/>
    <property type="molecule type" value="Genomic_DNA"/>
</dbReference>
<accession>A0A1I0GH53</accession>
<dbReference type="AlphaFoldDB" id="A0A1I0GH53"/>
<proteinExistence type="predicted"/>
<dbReference type="Proteomes" id="UP000199568">
    <property type="component" value="Unassembled WGS sequence"/>
</dbReference>
<dbReference type="OrthoDB" id="1795755at2"/>
<reference evidence="1 2" key="1">
    <citation type="submission" date="2016-10" db="EMBL/GenBank/DDBJ databases">
        <authorList>
            <person name="de Groot N.N."/>
        </authorList>
    </citation>
    <scope>NUCLEOTIDE SEQUENCE [LARGE SCALE GENOMIC DNA]</scope>
    <source>
        <strain evidence="1 2">DSM 18979</strain>
    </source>
</reference>
<evidence type="ECO:0000313" key="2">
    <source>
        <dbReference type="Proteomes" id="UP000199568"/>
    </source>
</evidence>
<protein>
    <submittedName>
        <fullName evidence="1">Uncharacterized protein</fullName>
    </submittedName>
</protein>
<organism evidence="1 2">
    <name type="scientific">Natronincola peptidivorans</name>
    <dbReference type="NCBI Taxonomy" id="426128"/>
    <lineage>
        <taxon>Bacteria</taxon>
        <taxon>Bacillati</taxon>
        <taxon>Bacillota</taxon>
        <taxon>Clostridia</taxon>
        <taxon>Peptostreptococcales</taxon>
        <taxon>Natronincolaceae</taxon>
        <taxon>Natronincola</taxon>
    </lineage>
</organism>
<name>A0A1I0GH53_9FIRM</name>
<keyword evidence="2" id="KW-1185">Reference proteome</keyword>